<organism evidence="2">
    <name type="scientific">marine sediment metagenome</name>
    <dbReference type="NCBI Taxonomy" id="412755"/>
    <lineage>
        <taxon>unclassified sequences</taxon>
        <taxon>metagenomes</taxon>
        <taxon>ecological metagenomes</taxon>
    </lineage>
</organism>
<reference evidence="2" key="1">
    <citation type="journal article" date="2015" name="Nature">
        <title>Complex archaea that bridge the gap between prokaryotes and eukaryotes.</title>
        <authorList>
            <person name="Spang A."/>
            <person name="Saw J.H."/>
            <person name="Jorgensen S.L."/>
            <person name="Zaremba-Niedzwiedzka K."/>
            <person name="Martijn J."/>
            <person name="Lind A.E."/>
            <person name="van Eijk R."/>
            <person name="Schleper C."/>
            <person name="Guy L."/>
            <person name="Ettema T.J."/>
        </authorList>
    </citation>
    <scope>NUCLEOTIDE SEQUENCE</scope>
</reference>
<name>A0A0F9K0U5_9ZZZZ</name>
<sequence length="109" mass="11896">AKLVEEASSTAPAPAPAPAPRVKAKKKAKPSVARPVEEAISDEEGETPEVEAWNYLHAHKGDNEDQIVTEAWVSAIEEVGPDREAKDLTEEDWTAVRDIVVKDLDLNVE</sequence>
<feature type="region of interest" description="Disordered" evidence="1">
    <location>
        <begin position="1"/>
        <end position="45"/>
    </location>
</feature>
<comment type="caution">
    <text evidence="2">The sequence shown here is derived from an EMBL/GenBank/DDBJ whole genome shotgun (WGS) entry which is preliminary data.</text>
</comment>
<accession>A0A0F9K0U5</accession>
<dbReference type="EMBL" id="LAZR01010195">
    <property type="protein sequence ID" value="KKM68291.1"/>
    <property type="molecule type" value="Genomic_DNA"/>
</dbReference>
<dbReference type="AlphaFoldDB" id="A0A0F9K0U5"/>
<feature type="non-terminal residue" evidence="2">
    <location>
        <position position="1"/>
    </location>
</feature>
<protein>
    <submittedName>
        <fullName evidence="2">Uncharacterized protein</fullName>
    </submittedName>
</protein>
<evidence type="ECO:0000256" key="1">
    <source>
        <dbReference type="SAM" id="MobiDB-lite"/>
    </source>
</evidence>
<evidence type="ECO:0000313" key="2">
    <source>
        <dbReference type="EMBL" id="KKM68291.1"/>
    </source>
</evidence>
<gene>
    <name evidence="2" type="ORF">LCGC14_1462320</name>
</gene>
<proteinExistence type="predicted"/>